<accession>A0ABR9ZKA8</accession>
<evidence type="ECO:0000313" key="1">
    <source>
        <dbReference type="EMBL" id="MBF4553694.1"/>
    </source>
</evidence>
<organism evidence="1 2">
    <name type="scientific">Corynebacterium suicordis DSM 45110</name>
    <dbReference type="NCBI Taxonomy" id="1121369"/>
    <lineage>
        <taxon>Bacteria</taxon>
        <taxon>Bacillati</taxon>
        <taxon>Actinomycetota</taxon>
        <taxon>Actinomycetes</taxon>
        <taxon>Mycobacteriales</taxon>
        <taxon>Corynebacteriaceae</taxon>
        <taxon>Corynebacterium</taxon>
    </lineage>
</organism>
<dbReference type="Pfam" id="PF11382">
    <property type="entry name" value="MctB"/>
    <property type="match status" value="1"/>
</dbReference>
<proteinExistence type="predicted"/>
<dbReference type="Proteomes" id="UP000635902">
    <property type="component" value="Unassembled WGS sequence"/>
</dbReference>
<sequence length="301" mass="30185">MAKGTAGKVIAGLGLGVALGTAVGFYALAPNVEGGAGGGSAKIQEQLDQEKSAREAAEKDVAASNDVLSDVAGDVVKEELQGQSVVLFVAPDANSDTVNSTRELVQDAGASVSGVIKLSEKMLDQNNGDDLKSIAANSLPAGAKLNEENLNPGMHAGELLSAALNTEKEASDSDRGLALGALEQGGFISFEGEPAGAADLALVIGGENSEGYQGGFLADFSMGLDENFKGAVLADTQASAEAEGAIGTLRDNGDYAGKVSTVDNVNTEAGRITVVRALKQQSEGEAGHYGAADNAGSATVG</sequence>
<reference evidence="1 2" key="1">
    <citation type="submission" date="2020-10" db="EMBL/GenBank/DDBJ databases">
        <title>Novel species in genus Corynebacterium.</title>
        <authorList>
            <person name="Zhang G."/>
        </authorList>
    </citation>
    <scope>NUCLEOTIDE SEQUENCE [LARGE SCALE GENOMIC DNA]</scope>
    <source>
        <strain evidence="1 2">DSM 45110</strain>
    </source>
</reference>
<dbReference type="EMBL" id="JADKMY010000001">
    <property type="protein sequence ID" value="MBF4553694.1"/>
    <property type="molecule type" value="Genomic_DNA"/>
</dbReference>
<dbReference type="InterPro" id="IPR021522">
    <property type="entry name" value="MctB"/>
</dbReference>
<protein>
    <submittedName>
        <fullName evidence="1">Copper transporter</fullName>
    </submittedName>
</protein>
<keyword evidence="2" id="KW-1185">Reference proteome</keyword>
<dbReference type="RefSeq" id="WP_194556464.1">
    <property type="nucleotide sequence ID" value="NZ_JADKMY010000001.1"/>
</dbReference>
<evidence type="ECO:0000313" key="2">
    <source>
        <dbReference type="Proteomes" id="UP000635902"/>
    </source>
</evidence>
<comment type="caution">
    <text evidence="1">The sequence shown here is derived from an EMBL/GenBank/DDBJ whole genome shotgun (WGS) entry which is preliminary data.</text>
</comment>
<name>A0ABR9ZKA8_9CORY</name>
<gene>
    <name evidence="1" type="ORF">IRY30_06320</name>
</gene>